<evidence type="ECO:0000313" key="8">
    <source>
        <dbReference type="Proteomes" id="UP000277597"/>
    </source>
</evidence>
<reference evidence="7 8" key="1">
    <citation type="submission" date="2018-11" db="EMBL/GenBank/DDBJ databases">
        <title>Genomes From Bacteria Associated with the Canine Oral Cavity: a Test Case for Automated Genome-Based Taxonomic Assignment.</title>
        <authorList>
            <person name="Coil D.A."/>
            <person name="Jospin G."/>
            <person name="Darling A.E."/>
            <person name="Wallis C."/>
            <person name="Davis I.J."/>
            <person name="Harris S."/>
            <person name="Eisen J.A."/>
            <person name="Holcombe L.J."/>
            <person name="O'Flynn C."/>
        </authorList>
    </citation>
    <scope>NUCLEOTIDE SEQUENCE [LARGE SCALE GENOMIC DNA]</scope>
    <source>
        <strain evidence="7 8">OH953</strain>
    </source>
</reference>
<keyword evidence="4 5" id="KW-0472">Membrane</keyword>
<evidence type="ECO:0000259" key="6">
    <source>
        <dbReference type="PROSITE" id="PS51012"/>
    </source>
</evidence>
<evidence type="ECO:0000256" key="3">
    <source>
        <dbReference type="ARBA" id="ARBA00022989"/>
    </source>
</evidence>
<feature type="transmembrane region" description="Helical" evidence="5">
    <location>
        <begin position="165"/>
        <end position="184"/>
    </location>
</feature>
<dbReference type="InterPro" id="IPR000412">
    <property type="entry name" value="ABC_2_transport"/>
</dbReference>
<dbReference type="PRINTS" id="PR00164">
    <property type="entry name" value="ABC2TRNSPORT"/>
</dbReference>
<evidence type="ECO:0000256" key="5">
    <source>
        <dbReference type="RuleBase" id="RU361157"/>
    </source>
</evidence>
<evidence type="ECO:0000313" key="7">
    <source>
        <dbReference type="EMBL" id="RRC93492.1"/>
    </source>
</evidence>
<protein>
    <recommendedName>
        <fullName evidence="5">Transport permease protein</fullName>
    </recommendedName>
</protein>
<keyword evidence="2 5" id="KW-0812">Transmembrane</keyword>
<proteinExistence type="inferred from homology"/>
<dbReference type="InterPro" id="IPR013525">
    <property type="entry name" value="ABC2_TM"/>
</dbReference>
<keyword evidence="5" id="KW-1003">Cell membrane</keyword>
<keyword evidence="5" id="KW-0813">Transport</keyword>
<keyword evidence="3 5" id="KW-1133">Transmembrane helix</keyword>
<comment type="caution">
    <text evidence="7">The sequence shown here is derived from an EMBL/GenBank/DDBJ whole genome shotgun (WGS) entry which is preliminary data.</text>
</comment>
<dbReference type="InterPro" id="IPR051784">
    <property type="entry name" value="Nod_factor_ABC_transporter"/>
</dbReference>
<dbReference type="PANTHER" id="PTHR43229">
    <property type="entry name" value="NODULATION PROTEIN J"/>
    <property type="match status" value="1"/>
</dbReference>
<feature type="domain" description="ABC transmembrane type-2" evidence="6">
    <location>
        <begin position="21"/>
        <end position="243"/>
    </location>
</feature>
<evidence type="ECO:0000256" key="4">
    <source>
        <dbReference type="ARBA" id="ARBA00023136"/>
    </source>
</evidence>
<feature type="transmembrane region" description="Helical" evidence="5">
    <location>
        <begin position="99"/>
        <end position="126"/>
    </location>
</feature>
<evidence type="ECO:0000256" key="1">
    <source>
        <dbReference type="ARBA" id="ARBA00004141"/>
    </source>
</evidence>
<dbReference type="EMBL" id="RQZI01000002">
    <property type="protein sequence ID" value="RRC93492.1"/>
    <property type="molecule type" value="Genomic_DNA"/>
</dbReference>
<dbReference type="PIRSF" id="PIRSF006648">
    <property type="entry name" value="DrrB"/>
    <property type="match status" value="1"/>
</dbReference>
<feature type="transmembrane region" description="Helical" evidence="5">
    <location>
        <begin position="132"/>
        <end position="153"/>
    </location>
</feature>
<dbReference type="PANTHER" id="PTHR43229:SF3">
    <property type="entry name" value="ABC-TYPE MULTIDRUG TRANSPORT SYSTEM, PERMEASE COMPONENT"/>
    <property type="match status" value="1"/>
</dbReference>
<feature type="transmembrane region" description="Helical" evidence="5">
    <location>
        <begin position="20"/>
        <end position="40"/>
    </location>
</feature>
<feature type="transmembrane region" description="Helical" evidence="5">
    <location>
        <begin position="218"/>
        <end position="240"/>
    </location>
</feature>
<name>A0A3P1SB31_STRSA</name>
<dbReference type="GO" id="GO:0140359">
    <property type="term" value="F:ABC-type transporter activity"/>
    <property type="evidence" value="ECO:0007669"/>
    <property type="project" value="InterPro"/>
</dbReference>
<dbReference type="Pfam" id="PF01061">
    <property type="entry name" value="ABC2_membrane"/>
    <property type="match status" value="1"/>
</dbReference>
<evidence type="ECO:0000256" key="2">
    <source>
        <dbReference type="ARBA" id="ARBA00022692"/>
    </source>
</evidence>
<gene>
    <name evidence="7" type="ORF">EII39_03065</name>
</gene>
<dbReference type="GO" id="GO:0043190">
    <property type="term" value="C:ATP-binding cassette (ABC) transporter complex"/>
    <property type="evidence" value="ECO:0007669"/>
    <property type="project" value="InterPro"/>
</dbReference>
<feature type="transmembrane region" description="Helical" evidence="5">
    <location>
        <begin position="60"/>
        <end position="78"/>
    </location>
</feature>
<accession>A0A3P1SB31</accession>
<dbReference type="InterPro" id="IPR047817">
    <property type="entry name" value="ABC2_TM_bact-type"/>
</dbReference>
<dbReference type="AlphaFoldDB" id="A0A3P1SB31"/>
<comment type="subcellular location">
    <subcellularLocation>
        <location evidence="5">Cell membrane</location>
        <topology evidence="5">Multi-pass membrane protein</topology>
    </subcellularLocation>
    <subcellularLocation>
        <location evidence="1">Membrane</location>
        <topology evidence="1">Multi-pass membrane protein</topology>
    </subcellularLocation>
</comment>
<comment type="similarity">
    <text evidence="5">Belongs to the ABC-2 integral membrane protein family.</text>
</comment>
<dbReference type="Proteomes" id="UP000277597">
    <property type="component" value="Unassembled WGS sequence"/>
</dbReference>
<sequence>MSMRAFIFAKRNFKEIMRDYVSSLMGIGFPVFLIIALSLMKQSLKGMPAIFSIENFAPSMMVFGASWLTIFVGSLMATDRNSSFLMRLLSTPLRSVDYILGYSIPVLPLALLQGIASFATAMIFGLSLNLGTFYALLVLIPVALLFISLGLLLGSAFSSSNAVSGFGTILINATVFLSGAVLPIEMIGGGFEAFCNALPFAHAAKAVQLALAQDLNSLLLHLFWVLLYAFLFFIPSVWIFKKRMKG</sequence>
<organism evidence="7 8">
    <name type="scientific">Streptococcus sanguinis</name>
    <dbReference type="NCBI Taxonomy" id="1305"/>
    <lineage>
        <taxon>Bacteria</taxon>
        <taxon>Bacillati</taxon>
        <taxon>Bacillota</taxon>
        <taxon>Bacilli</taxon>
        <taxon>Lactobacillales</taxon>
        <taxon>Streptococcaceae</taxon>
        <taxon>Streptococcus</taxon>
    </lineage>
</organism>
<dbReference type="PROSITE" id="PS51012">
    <property type="entry name" value="ABC_TM2"/>
    <property type="match status" value="1"/>
</dbReference>